<name>A0A438CW33_VITVI</name>
<protein>
    <submittedName>
        <fullName evidence="2">Uncharacterized protein</fullName>
    </submittedName>
</protein>
<dbReference type="Proteomes" id="UP000288805">
    <property type="component" value="Unassembled WGS sequence"/>
</dbReference>
<sequence>MRKQDSTLRGGRSTTQNKLIKGTDSLFLNSEIGFGYTCEKKDFQHKGDDLRTNPFQDEGNDEDTTNKWNANPIQVPVGLITRAQAKKFKETLNGLILNIWAEVNLWRPKEDTLHIPQGWISMIQALE</sequence>
<gene>
    <name evidence="2" type="ORF">CK203_095408</name>
</gene>
<feature type="region of interest" description="Disordered" evidence="1">
    <location>
        <begin position="47"/>
        <end position="69"/>
    </location>
</feature>
<evidence type="ECO:0000256" key="1">
    <source>
        <dbReference type="SAM" id="MobiDB-lite"/>
    </source>
</evidence>
<evidence type="ECO:0000313" key="2">
    <source>
        <dbReference type="EMBL" id="RVW27427.1"/>
    </source>
</evidence>
<accession>A0A438CW33</accession>
<dbReference type="AlphaFoldDB" id="A0A438CW33"/>
<comment type="caution">
    <text evidence="2">The sequence shown here is derived from an EMBL/GenBank/DDBJ whole genome shotgun (WGS) entry which is preliminary data.</text>
</comment>
<proteinExistence type="predicted"/>
<dbReference type="EMBL" id="QGNW01001952">
    <property type="protein sequence ID" value="RVW27427.1"/>
    <property type="molecule type" value="Genomic_DNA"/>
</dbReference>
<organism evidence="2 3">
    <name type="scientific">Vitis vinifera</name>
    <name type="common">Grape</name>
    <dbReference type="NCBI Taxonomy" id="29760"/>
    <lineage>
        <taxon>Eukaryota</taxon>
        <taxon>Viridiplantae</taxon>
        <taxon>Streptophyta</taxon>
        <taxon>Embryophyta</taxon>
        <taxon>Tracheophyta</taxon>
        <taxon>Spermatophyta</taxon>
        <taxon>Magnoliopsida</taxon>
        <taxon>eudicotyledons</taxon>
        <taxon>Gunneridae</taxon>
        <taxon>Pentapetalae</taxon>
        <taxon>rosids</taxon>
        <taxon>Vitales</taxon>
        <taxon>Vitaceae</taxon>
        <taxon>Viteae</taxon>
        <taxon>Vitis</taxon>
    </lineage>
</organism>
<reference evidence="2 3" key="1">
    <citation type="journal article" date="2018" name="PLoS Genet.">
        <title>Population sequencing reveals clonal diversity and ancestral inbreeding in the grapevine cultivar Chardonnay.</title>
        <authorList>
            <person name="Roach M.J."/>
            <person name="Johnson D.L."/>
            <person name="Bohlmann J."/>
            <person name="van Vuuren H.J."/>
            <person name="Jones S.J."/>
            <person name="Pretorius I.S."/>
            <person name="Schmidt S.A."/>
            <person name="Borneman A.R."/>
        </authorList>
    </citation>
    <scope>NUCLEOTIDE SEQUENCE [LARGE SCALE GENOMIC DNA]</scope>
    <source>
        <strain evidence="3">cv. Chardonnay</strain>
        <tissue evidence="2">Leaf</tissue>
    </source>
</reference>
<evidence type="ECO:0000313" key="3">
    <source>
        <dbReference type="Proteomes" id="UP000288805"/>
    </source>
</evidence>